<dbReference type="EMBL" id="FOET01000028">
    <property type="protein sequence ID" value="SER01941.1"/>
    <property type="molecule type" value="Genomic_DNA"/>
</dbReference>
<accession>A0A1H9KRZ8</accession>
<keyword evidence="4" id="KW-1185">Reference proteome</keyword>
<dbReference type="STRING" id="403935.SAMN05216481_12824"/>
<dbReference type="Gene3D" id="3.40.50.720">
    <property type="entry name" value="NAD(P)-binding Rossmann-like Domain"/>
    <property type="match status" value="1"/>
</dbReference>
<name>A0A1H9KRZ8_9ACTN</name>
<dbReference type="GO" id="GO:0016020">
    <property type="term" value="C:membrane"/>
    <property type="evidence" value="ECO:0007669"/>
    <property type="project" value="TreeGrafter"/>
</dbReference>
<dbReference type="SUPFAM" id="SSF51735">
    <property type="entry name" value="NAD(P)-binding Rossmann-fold domains"/>
    <property type="match status" value="1"/>
</dbReference>
<dbReference type="CDD" id="cd05233">
    <property type="entry name" value="SDR_c"/>
    <property type="match status" value="1"/>
</dbReference>
<dbReference type="PANTHER" id="PTHR44196">
    <property type="entry name" value="DEHYDROGENASE/REDUCTASE SDR FAMILY MEMBER 7B"/>
    <property type="match status" value="1"/>
</dbReference>
<protein>
    <submittedName>
        <fullName evidence="3">NAD(P)-dependent dehydrogenase, short-chain alcohol dehydrogenase family</fullName>
    </submittedName>
</protein>
<dbReference type="PANTHER" id="PTHR44196:SF1">
    <property type="entry name" value="DEHYDROGENASE_REDUCTASE SDR FAMILY MEMBER 7B"/>
    <property type="match status" value="1"/>
</dbReference>
<sequence>MNLPFLRADILPAVCQAFQGHLADRGELGGMKFDNLRVVVTGASREFGRALAIGFAHLGAEVFVSARTVEAAERTLADVMGSARERIHAFGCDLSRPAEIREFARRVGEHTGRVDLLVNNGARWLDGVELDDASDDQIVETIESTAGGTVLMVKHFLPLLRASQRPDIVNMVAVRGPDTAGRSTAHDAFYAAKSAQAGFADILSHRLRSSGVRVFSLYPPDFSTSDPRSVEWEGAGGDPDEKPTTQALFECIVYAVEQPRDCFIRSFHFEPR</sequence>
<evidence type="ECO:0000313" key="3">
    <source>
        <dbReference type="EMBL" id="SER01941.1"/>
    </source>
</evidence>
<dbReference type="InterPro" id="IPR002347">
    <property type="entry name" value="SDR_fam"/>
</dbReference>
<dbReference type="AlphaFoldDB" id="A0A1H9KRZ8"/>
<proteinExistence type="inferred from homology"/>
<gene>
    <name evidence="3" type="ORF">SAMN05216481_12824</name>
</gene>
<dbReference type="PRINTS" id="PR00081">
    <property type="entry name" value="GDHRDH"/>
</dbReference>
<comment type="similarity">
    <text evidence="1">Belongs to the short-chain dehydrogenases/reductases (SDR) family.</text>
</comment>
<reference evidence="3 4" key="1">
    <citation type="submission" date="2016-10" db="EMBL/GenBank/DDBJ databases">
        <authorList>
            <person name="de Groot N.N."/>
        </authorList>
    </citation>
    <scope>NUCLEOTIDE SEQUENCE [LARGE SCALE GENOMIC DNA]</scope>
    <source>
        <strain evidence="3 4">CGMCC 4.3519</strain>
    </source>
</reference>
<dbReference type="GO" id="GO:0016491">
    <property type="term" value="F:oxidoreductase activity"/>
    <property type="evidence" value="ECO:0007669"/>
    <property type="project" value="UniProtKB-KW"/>
</dbReference>
<dbReference type="Pfam" id="PF00106">
    <property type="entry name" value="adh_short"/>
    <property type="match status" value="1"/>
</dbReference>
<keyword evidence="2" id="KW-0560">Oxidoreductase</keyword>
<evidence type="ECO:0000313" key="4">
    <source>
        <dbReference type="Proteomes" id="UP000199055"/>
    </source>
</evidence>
<organism evidence="3 4">
    <name type="scientific">Streptomyces radiopugnans</name>
    <dbReference type="NCBI Taxonomy" id="403935"/>
    <lineage>
        <taxon>Bacteria</taxon>
        <taxon>Bacillati</taxon>
        <taxon>Actinomycetota</taxon>
        <taxon>Actinomycetes</taxon>
        <taxon>Kitasatosporales</taxon>
        <taxon>Streptomycetaceae</taxon>
        <taxon>Streptomyces</taxon>
    </lineage>
</organism>
<evidence type="ECO:0000256" key="2">
    <source>
        <dbReference type="ARBA" id="ARBA00023002"/>
    </source>
</evidence>
<dbReference type="Proteomes" id="UP000199055">
    <property type="component" value="Unassembled WGS sequence"/>
</dbReference>
<dbReference type="InterPro" id="IPR036291">
    <property type="entry name" value="NAD(P)-bd_dom_sf"/>
</dbReference>
<evidence type="ECO:0000256" key="1">
    <source>
        <dbReference type="ARBA" id="ARBA00006484"/>
    </source>
</evidence>